<dbReference type="Pfam" id="PF01494">
    <property type="entry name" value="FAD_binding_3"/>
    <property type="match status" value="2"/>
</dbReference>
<evidence type="ECO:0000256" key="2">
    <source>
        <dbReference type="ARBA" id="ARBA00022630"/>
    </source>
</evidence>
<evidence type="ECO:0000256" key="1">
    <source>
        <dbReference type="ARBA" id="ARBA00007992"/>
    </source>
</evidence>
<dbReference type="PANTHER" id="PTHR47356">
    <property type="entry name" value="FAD-DEPENDENT MONOOXYGENASE ASQG-RELATED"/>
    <property type="match status" value="1"/>
</dbReference>
<name>A0A0L1J7M6_ASPN3</name>
<keyword evidence="8" id="KW-1185">Reference proteome</keyword>
<dbReference type="OrthoDB" id="10029326at2759"/>
<dbReference type="RefSeq" id="XP_015408603.1">
    <property type="nucleotide sequence ID" value="XM_015549374.1"/>
</dbReference>
<dbReference type="GeneID" id="26805921"/>
<dbReference type="AlphaFoldDB" id="A0A0L1J7M6"/>
<accession>A0A0L1J7M6</accession>
<dbReference type="SUPFAM" id="SSF51905">
    <property type="entry name" value="FAD/NAD(P)-binding domain"/>
    <property type="match status" value="1"/>
</dbReference>
<dbReference type="EMBL" id="JNOM01000074">
    <property type="protein sequence ID" value="KNG87680.1"/>
    <property type="molecule type" value="Genomic_DNA"/>
</dbReference>
<keyword evidence="7" id="KW-0503">Monooxygenase</keyword>
<reference evidence="7 8" key="1">
    <citation type="submission" date="2014-06" db="EMBL/GenBank/DDBJ databases">
        <title>The Genome of the Aflatoxigenic Filamentous Fungus Aspergillus nomius.</title>
        <authorList>
            <person name="Moore M.G."/>
            <person name="Shannon B.M."/>
            <person name="Brian M.M."/>
        </authorList>
    </citation>
    <scope>NUCLEOTIDE SEQUENCE [LARGE SCALE GENOMIC DNA]</scope>
    <source>
        <strain evidence="7 8">NRRL 13137</strain>
    </source>
</reference>
<feature type="transmembrane region" description="Helical" evidence="5">
    <location>
        <begin position="442"/>
        <end position="460"/>
    </location>
</feature>
<protein>
    <submittedName>
        <fullName evidence="7">FAD binding monooxygenase</fullName>
    </submittedName>
</protein>
<keyword evidence="5" id="KW-0812">Transmembrane</keyword>
<keyword evidence="5" id="KW-1133">Transmembrane helix</keyword>
<dbReference type="InterPro" id="IPR036188">
    <property type="entry name" value="FAD/NAD-bd_sf"/>
</dbReference>
<keyword evidence="2" id="KW-0285">Flavoprotein</keyword>
<dbReference type="STRING" id="1509407.A0A0L1J7M6"/>
<comment type="caution">
    <text evidence="7">The sequence shown here is derived from an EMBL/GenBank/DDBJ whole genome shotgun (WGS) entry which is preliminary data.</text>
</comment>
<dbReference type="GO" id="GO:0071949">
    <property type="term" value="F:FAD binding"/>
    <property type="evidence" value="ECO:0007669"/>
    <property type="project" value="InterPro"/>
</dbReference>
<dbReference type="PRINTS" id="PR00420">
    <property type="entry name" value="RNGMNOXGNASE"/>
</dbReference>
<evidence type="ECO:0000256" key="4">
    <source>
        <dbReference type="ARBA" id="ARBA00023002"/>
    </source>
</evidence>
<feature type="domain" description="FAD-binding" evidence="6">
    <location>
        <begin position="8"/>
        <end position="170"/>
    </location>
</feature>
<keyword evidence="5" id="KW-0472">Membrane</keyword>
<evidence type="ECO:0000259" key="6">
    <source>
        <dbReference type="Pfam" id="PF01494"/>
    </source>
</evidence>
<proteinExistence type="inferred from homology"/>
<evidence type="ECO:0000313" key="8">
    <source>
        <dbReference type="Proteomes" id="UP000037505"/>
    </source>
</evidence>
<dbReference type="Proteomes" id="UP000037505">
    <property type="component" value="Unassembled WGS sequence"/>
</dbReference>
<dbReference type="Gene3D" id="3.50.50.60">
    <property type="entry name" value="FAD/NAD(P)-binding domain"/>
    <property type="match status" value="1"/>
</dbReference>
<organism evidence="7 8">
    <name type="scientific">Aspergillus nomiae NRRL (strain ATCC 15546 / NRRL 13137 / CBS 260.88 / M93)</name>
    <dbReference type="NCBI Taxonomy" id="1509407"/>
    <lineage>
        <taxon>Eukaryota</taxon>
        <taxon>Fungi</taxon>
        <taxon>Dikarya</taxon>
        <taxon>Ascomycota</taxon>
        <taxon>Pezizomycotina</taxon>
        <taxon>Eurotiomycetes</taxon>
        <taxon>Eurotiomycetidae</taxon>
        <taxon>Eurotiales</taxon>
        <taxon>Aspergillaceae</taxon>
        <taxon>Aspergillus</taxon>
        <taxon>Aspergillus subgen. Circumdati</taxon>
    </lineage>
</organism>
<keyword evidence="4" id="KW-0560">Oxidoreductase</keyword>
<feature type="domain" description="FAD-binding" evidence="6">
    <location>
        <begin position="286"/>
        <end position="340"/>
    </location>
</feature>
<comment type="similarity">
    <text evidence="1">Belongs to the paxM FAD-dependent monooxygenase family.</text>
</comment>
<evidence type="ECO:0000256" key="5">
    <source>
        <dbReference type="SAM" id="Phobius"/>
    </source>
</evidence>
<sequence>MCDKDQFRVIIVGGSVAGLTLAHCLQQAGINHVVLEKSPDLSPQVGASIGIIPNGARILDQLGLFDAVEKMTHPLSMATITYPGGFSFCINYPKIVNERFGYPIAFLDRQKFLEILHTSYPEQSNIHTNSRVTHIRRLDSHIEVVTSSGQEYIGDLVVGADGVHSVIRSEMWKLADALELGRVSKRERRSMKVEYACVFGISSPVPGLDAGDQVNAFHHRLTIITIQGKCGRVFWFVIKRLDDTYTYPDTVRFSSADAVRTCEKVAHFSLTNGATFGQVWENREVMSMTALEENIFSTWHADRIVCIGDSMHKMTPNIGQGANTAIEDAAVLTNLLYDRLSRNEYKKLSRPALEQLLREFQSERFSRVNKIYKDSRFLVRLHARDGIVKSLFARYIVPHMRALPADLASKSIADSPTISFLPVPSRSGPGWQQWSRKERRSAPLWILMLLVLVIFFGLHSPGRLLPWLWSNSLVSRSTK</sequence>
<evidence type="ECO:0000313" key="7">
    <source>
        <dbReference type="EMBL" id="KNG87680.1"/>
    </source>
</evidence>
<dbReference type="InterPro" id="IPR002938">
    <property type="entry name" value="FAD-bd"/>
</dbReference>
<gene>
    <name evidence="7" type="ORF">ANOM_004117</name>
</gene>
<dbReference type="InterPro" id="IPR050562">
    <property type="entry name" value="FAD_mOase_fung"/>
</dbReference>
<evidence type="ECO:0000256" key="3">
    <source>
        <dbReference type="ARBA" id="ARBA00022827"/>
    </source>
</evidence>
<dbReference type="PANTHER" id="PTHR47356:SF2">
    <property type="entry name" value="FAD-BINDING DOMAIN-CONTAINING PROTEIN-RELATED"/>
    <property type="match status" value="1"/>
</dbReference>
<keyword evidence="3" id="KW-0274">FAD</keyword>
<dbReference type="GO" id="GO:0004497">
    <property type="term" value="F:monooxygenase activity"/>
    <property type="evidence" value="ECO:0007669"/>
    <property type="project" value="UniProtKB-KW"/>
</dbReference>